<name>A0AC35U356_9BILA</name>
<dbReference type="Proteomes" id="UP000095286">
    <property type="component" value="Unplaced"/>
</dbReference>
<protein>
    <submittedName>
        <fullName evidence="2">Ras-GEF domain-containing protein</fullName>
    </submittedName>
</protein>
<sequence length="531" mass="61790">MAGTPQKMLEYILETRIDAFAEDEPIDVFLEDFILTHIIYLPINLLCRYLKDYYIRKSYLPPRSDFRGLHPVEADIDIEQRVISKRRVVTFLGAWQLVMKNRLFLNKVANSFIEEINSCVLEDSQNLPNMQPILIKINKIRNIKENGMKRLHRKPLTVLAVGGIYTSEAPAPQPILPIDMCNQVFYSSDLTYITLSVCLEKSAYDIVQMVKPKFRFQDDQEQKFLVQVKSNGERVIFGQNEISISTMLPQNSRLYIVNKEEVENLSPTIDQTLNNWDNTGYVSLLERLRCSEIATQLTQFHNQLFEATEEIELVIQVLGKNLFPDQTCSNLDLLMRRFNEIQFWCTTEILMARGCAKRTETLKKFIKIANYCKDSNDLLSLFAITLSLSSAPISRLNSLWKSVPQKFIRQYNEFESLLDPSRNHRSYRMFIAKLSPPIIPFIPLILKDLTFINEGNKTYFTGLVNFEKMHMIADGLRTFRNCKASSLGYITAIKKPEIMYLVKNFLVIDNSKKLMELSYQIERPRRIVKDY</sequence>
<reference evidence="2" key="1">
    <citation type="submission" date="2016-11" db="UniProtKB">
        <authorList>
            <consortium name="WormBaseParasite"/>
        </authorList>
    </citation>
    <scope>IDENTIFICATION</scope>
    <source>
        <strain evidence="2">KR3021</strain>
    </source>
</reference>
<proteinExistence type="predicted"/>
<accession>A0AC35U356</accession>
<evidence type="ECO:0000313" key="2">
    <source>
        <dbReference type="WBParaSite" id="RSKR_0000726700.1"/>
    </source>
</evidence>
<dbReference type="WBParaSite" id="RSKR_0000726700.1">
    <property type="protein sequence ID" value="RSKR_0000726700.1"/>
    <property type="gene ID" value="RSKR_0000726700"/>
</dbReference>
<organism evidence="1 2">
    <name type="scientific">Rhabditophanes sp. KR3021</name>
    <dbReference type="NCBI Taxonomy" id="114890"/>
    <lineage>
        <taxon>Eukaryota</taxon>
        <taxon>Metazoa</taxon>
        <taxon>Ecdysozoa</taxon>
        <taxon>Nematoda</taxon>
        <taxon>Chromadorea</taxon>
        <taxon>Rhabditida</taxon>
        <taxon>Tylenchina</taxon>
        <taxon>Panagrolaimomorpha</taxon>
        <taxon>Strongyloidoidea</taxon>
        <taxon>Alloionematidae</taxon>
        <taxon>Rhabditophanes</taxon>
    </lineage>
</organism>
<evidence type="ECO:0000313" key="1">
    <source>
        <dbReference type="Proteomes" id="UP000095286"/>
    </source>
</evidence>